<reference evidence="14" key="1">
    <citation type="journal article" date="2020" name="bioRxiv">
        <title>Comparative genomics of Chlamydomonas.</title>
        <authorList>
            <person name="Craig R.J."/>
            <person name="Hasan A.R."/>
            <person name="Ness R.W."/>
            <person name="Keightley P.D."/>
        </authorList>
    </citation>
    <scope>NUCLEOTIDE SEQUENCE</scope>
    <source>
        <strain evidence="14">CCAP 11/70</strain>
    </source>
</reference>
<dbReference type="InterPro" id="IPR005859">
    <property type="entry name" value="CysK"/>
</dbReference>
<evidence type="ECO:0000256" key="6">
    <source>
        <dbReference type="ARBA" id="ARBA00022679"/>
    </source>
</evidence>
<dbReference type="GO" id="GO:0004124">
    <property type="term" value="F:cysteine synthase activity"/>
    <property type="evidence" value="ECO:0007669"/>
    <property type="project" value="UniProtKB-UniRule"/>
</dbReference>
<evidence type="ECO:0000313" key="15">
    <source>
        <dbReference type="Proteomes" id="UP000612055"/>
    </source>
</evidence>
<dbReference type="FunFam" id="3.40.50.1100:FF:000002">
    <property type="entry name" value="Cysteine synthase"/>
    <property type="match status" value="1"/>
</dbReference>
<dbReference type="GO" id="GO:0006535">
    <property type="term" value="P:cysteine biosynthetic process from serine"/>
    <property type="evidence" value="ECO:0007669"/>
    <property type="project" value="UniProtKB-UniRule"/>
</dbReference>
<dbReference type="PROSITE" id="PS00901">
    <property type="entry name" value="CYS_SYNTHASE"/>
    <property type="match status" value="1"/>
</dbReference>
<evidence type="ECO:0000256" key="11">
    <source>
        <dbReference type="PIRSR" id="PIRSR605856-51"/>
    </source>
</evidence>
<evidence type="ECO:0000256" key="4">
    <source>
        <dbReference type="ARBA" id="ARBA00012681"/>
    </source>
</evidence>
<dbReference type="CDD" id="cd01561">
    <property type="entry name" value="CBS_like"/>
    <property type="match status" value="1"/>
</dbReference>
<keyword evidence="8 12" id="KW-0198">Cysteine biosynthesis</keyword>
<dbReference type="OrthoDB" id="10259545at2759"/>
<name>A0A835YNL0_9CHLO</name>
<keyword evidence="5 12" id="KW-0028">Amino-acid biosynthesis</keyword>
<dbReference type="NCBIfam" id="TIGR01139">
    <property type="entry name" value="cysK"/>
    <property type="match status" value="1"/>
</dbReference>
<comment type="cofactor">
    <cofactor evidence="1 10 12">
        <name>pyridoxal 5'-phosphate</name>
        <dbReference type="ChEBI" id="CHEBI:597326"/>
    </cofactor>
</comment>
<keyword evidence="6 12" id="KW-0808">Transferase</keyword>
<feature type="binding site" evidence="10">
    <location>
        <position position="76"/>
    </location>
    <ligand>
        <name>pyridoxal 5'-phosphate</name>
        <dbReference type="ChEBI" id="CHEBI:597326"/>
    </ligand>
</feature>
<proteinExistence type="inferred from homology"/>
<dbReference type="EC" id="2.5.1.47" evidence="4 12"/>
<evidence type="ECO:0000256" key="8">
    <source>
        <dbReference type="ARBA" id="ARBA00023192"/>
    </source>
</evidence>
<evidence type="ECO:0000256" key="1">
    <source>
        <dbReference type="ARBA" id="ARBA00001933"/>
    </source>
</evidence>
<evidence type="ECO:0000256" key="3">
    <source>
        <dbReference type="ARBA" id="ARBA00007103"/>
    </source>
</evidence>
<feature type="domain" description="Tryptophan synthase beta chain-like PALP" evidence="13">
    <location>
        <begin position="9"/>
        <end position="293"/>
    </location>
</feature>
<evidence type="ECO:0000256" key="2">
    <source>
        <dbReference type="ARBA" id="ARBA00004962"/>
    </source>
</evidence>
<organism evidence="14 15">
    <name type="scientific">Edaphochlamys debaryana</name>
    <dbReference type="NCBI Taxonomy" id="47281"/>
    <lineage>
        <taxon>Eukaryota</taxon>
        <taxon>Viridiplantae</taxon>
        <taxon>Chlorophyta</taxon>
        <taxon>core chlorophytes</taxon>
        <taxon>Chlorophyceae</taxon>
        <taxon>CS clade</taxon>
        <taxon>Chlamydomonadales</taxon>
        <taxon>Chlamydomonadales incertae sedis</taxon>
        <taxon>Edaphochlamys</taxon>
    </lineage>
</organism>
<feature type="binding site" evidence="10">
    <location>
        <position position="268"/>
    </location>
    <ligand>
        <name>pyridoxal 5'-phosphate</name>
        <dbReference type="ChEBI" id="CHEBI:597326"/>
    </ligand>
</feature>
<dbReference type="GO" id="GO:0005737">
    <property type="term" value="C:cytoplasm"/>
    <property type="evidence" value="ECO:0007669"/>
    <property type="project" value="UniProtKB-ARBA"/>
</dbReference>
<dbReference type="InterPro" id="IPR001216">
    <property type="entry name" value="P-phosphate_BS"/>
</dbReference>
<dbReference type="Pfam" id="PF00291">
    <property type="entry name" value="PALP"/>
    <property type="match status" value="1"/>
</dbReference>
<dbReference type="EMBL" id="JAEHOE010000001">
    <property type="protein sequence ID" value="KAG2501755.1"/>
    <property type="molecule type" value="Genomic_DNA"/>
</dbReference>
<protein>
    <recommendedName>
        <fullName evidence="4 12">Cysteine synthase</fullName>
        <ecNumber evidence="4 12">2.5.1.47</ecNumber>
    </recommendedName>
</protein>
<keyword evidence="15" id="KW-1185">Reference proteome</keyword>
<gene>
    <name evidence="14" type="ORF">HYH03_000255</name>
</gene>
<dbReference type="AlphaFoldDB" id="A0A835YNL0"/>
<comment type="caution">
    <text evidence="14">The sequence shown here is derived from an EMBL/GenBank/DDBJ whole genome shotgun (WGS) entry which is preliminary data.</text>
</comment>
<evidence type="ECO:0000259" key="13">
    <source>
        <dbReference type="Pfam" id="PF00291"/>
    </source>
</evidence>
<evidence type="ECO:0000256" key="12">
    <source>
        <dbReference type="RuleBase" id="RU003985"/>
    </source>
</evidence>
<accession>A0A835YNL0</accession>
<dbReference type="FunFam" id="3.40.50.1100:FF:000067">
    <property type="entry name" value="Cysteine synthase"/>
    <property type="match status" value="1"/>
</dbReference>
<feature type="binding site" evidence="10">
    <location>
        <begin position="180"/>
        <end position="184"/>
    </location>
    <ligand>
        <name>pyridoxal 5'-phosphate</name>
        <dbReference type="ChEBI" id="CHEBI:597326"/>
    </ligand>
</feature>
<dbReference type="PANTHER" id="PTHR10314">
    <property type="entry name" value="CYSTATHIONINE BETA-SYNTHASE"/>
    <property type="match status" value="1"/>
</dbReference>
<comment type="similarity">
    <text evidence="3 12">Belongs to the cysteine synthase/cystathionine beta-synthase family.</text>
</comment>
<dbReference type="SUPFAM" id="SSF53686">
    <property type="entry name" value="Tryptophan synthase beta subunit-like PLP-dependent enzymes"/>
    <property type="match status" value="1"/>
</dbReference>
<dbReference type="Gene3D" id="3.40.50.1100">
    <property type="match status" value="2"/>
</dbReference>
<dbReference type="NCBIfam" id="TIGR01136">
    <property type="entry name" value="cysKM"/>
    <property type="match status" value="1"/>
</dbReference>
<evidence type="ECO:0000256" key="5">
    <source>
        <dbReference type="ARBA" id="ARBA00022605"/>
    </source>
</evidence>
<evidence type="ECO:0000256" key="10">
    <source>
        <dbReference type="PIRSR" id="PIRSR605856-50"/>
    </source>
</evidence>
<dbReference type="InterPro" id="IPR005856">
    <property type="entry name" value="Cys_synth"/>
</dbReference>
<evidence type="ECO:0000256" key="9">
    <source>
        <dbReference type="ARBA" id="ARBA00047931"/>
    </source>
</evidence>
<evidence type="ECO:0000313" key="14">
    <source>
        <dbReference type="EMBL" id="KAG2501755.1"/>
    </source>
</evidence>
<dbReference type="InterPro" id="IPR001926">
    <property type="entry name" value="TrpB-like_PALP"/>
</dbReference>
<dbReference type="InterPro" id="IPR050214">
    <property type="entry name" value="Cys_Synth/Cystath_Beta-Synth"/>
</dbReference>
<comment type="pathway">
    <text evidence="2">Amino-acid biosynthesis; L-cysteine biosynthesis; L-cysteine from L-serine: step 2/2.</text>
</comment>
<evidence type="ECO:0000256" key="7">
    <source>
        <dbReference type="ARBA" id="ARBA00022898"/>
    </source>
</evidence>
<dbReference type="Proteomes" id="UP000612055">
    <property type="component" value="Unassembled WGS sequence"/>
</dbReference>
<comment type="catalytic activity">
    <reaction evidence="9 12">
        <text>O-acetyl-L-serine + hydrogen sulfide = L-cysteine + acetate</text>
        <dbReference type="Rhea" id="RHEA:14829"/>
        <dbReference type="ChEBI" id="CHEBI:29919"/>
        <dbReference type="ChEBI" id="CHEBI:30089"/>
        <dbReference type="ChEBI" id="CHEBI:35235"/>
        <dbReference type="ChEBI" id="CHEBI:58340"/>
        <dbReference type="EC" id="2.5.1.47"/>
    </reaction>
</comment>
<dbReference type="InterPro" id="IPR036052">
    <property type="entry name" value="TrpB-like_PALP_sf"/>
</dbReference>
<feature type="modified residue" description="N6-(pyridoxal phosphate)lysine" evidence="11">
    <location>
        <position position="45"/>
    </location>
</feature>
<sequence>MSGIKADVTALVGNTPLVYLNKVTDGCVARVAAKLENLEPCYSVKDRIALNMITEAEKAGKITPGKTTLVEPTSGNTGIGLAFVAAARGYKLMVTMPSTMSMERRMVLRALGAELVLTDPAKGVQGVLDKADELHANTPDSYILGQFDNPTNPSMHYNTTGPEVWRDTDGTVDFFVAGVGTGGTISGTGRYLREKKPDVGVIAVEPAESAVLSGGPPGPHKIMGIGAGMIPPNVDQTVITEVVTVTSDEALAMTRRLMREEGLLVGISSGANVVAACKVASRPENAGKLVVTLCPSAGERYLSTVLFQDVRDECAAMTHEASEAPAVVAVAPMTANVPA</sequence>
<keyword evidence="7 10" id="KW-0663">Pyridoxal phosphate</keyword>